<reference evidence="2 3" key="1">
    <citation type="submission" date="2020-11" db="EMBL/GenBank/DDBJ databases">
        <title>Pseudonocardia abyssalis sp. nov. and Pseudonocardia oceani sp. nov., description and phylogenomic analysis of two novel actinomycetes isolated from the deep Southern Ocean.</title>
        <authorList>
            <person name="Parra J."/>
        </authorList>
    </citation>
    <scope>NUCLEOTIDE SEQUENCE [LARGE SCALE GENOMIC DNA]</scope>
    <source>
        <strain evidence="2 3">KRD-168</strain>
    </source>
</reference>
<protein>
    <submittedName>
        <fullName evidence="2">Uncharacterized protein</fullName>
    </submittedName>
</protein>
<evidence type="ECO:0000313" key="2">
    <source>
        <dbReference type="EMBL" id="MBW0136934.1"/>
    </source>
</evidence>
<evidence type="ECO:0000256" key="1">
    <source>
        <dbReference type="SAM" id="MobiDB-lite"/>
    </source>
</evidence>
<evidence type="ECO:0000313" key="3">
    <source>
        <dbReference type="Proteomes" id="UP000694287"/>
    </source>
</evidence>
<dbReference type="EMBL" id="JADQDK010000001">
    <property type="protein sequence ID" value="MBW0136934.1"/>
    <property type="molecule type" value="Genomic_DNA"/>
</dbReference>
<feature type="compositionally biased region" description="Basic and acidic residues" evidence="1">
    <location>
        <begin position="44"/>
        <end position="65"/>
    </location>
</feature>
<dbReference type="RefSeq" id="WP_218601901.1">
    <property type="nucleotide sequence ID" value="NZ_JADQDJ010000039.1"/>
</dbReference>
<keyword evidence="3" id="KW-1185">Reference proteome</keyword>
<dbReference type="Proteomes" id="UP000694287">
    <property type="component" value="Unassembled WGS sequence"/>
</dbReference>
<gene>
    <name evidence="2" type="ORF">I4I81_22080</name>
</gene>
<accession>A0ABS6UYZ1</accession>
<feature type="region of interest" description="Disordered" evidence="1">
    <location>
        <begin position="37"/>
        <end position="66"/>
    </location>
</feature>
<name>A0ABS6UYZ1_9PSEU</name>
<organism evidence="2 3">
    <name type="scientific">Pseudonocardia abyssalis</name>
    <dbReference type="NCBI Taxonomy" id="2792008"/>
    <lineage>
        <taxon>Bacteria</taxon>
        <taxon>Bacillati</taxon>
        <taxon>Actinomycetota</taxon>
        <taxon>Actinomycetes</taxon>
        <taxon>Pseudonocardiales</taxon>
        <taxon>Pseudonocardiaceae</taxon>
        <taxon>Pseudonocardia</taxon>
    </lineage>
</organism>
<comment type="caution">
    <text evidence="2">The sequence shown here is derived from an EMBL/GenBank/DDBJ whole genome shotgun (WGS) entry which is preliminary data.</text>
</comment>
<sequence length="228" mass="25753">MPNSTRTIICFVCDTAFAYAYTGGRDRRTCDKPACKRARKTGNKRTERSAKTTRPDGYRPADYPHKIPSALPDDQLAVLVETTKHHYMRRKLRVQPDCVSDADGGSVDPDHDVDNRPEAQLYEAGHGLIMDDYRDRDSAPVRLIEPKYRDLVKHWFKQAGFPLAGLRLDVTRGQYPVTRVRGRHDEDAFDGLVVPRRLARHACTRTAVSPLDPFVSLFPCISEGQMAA</sequence>
<proteinExistence type="predicted"/>